<organism evidence="3 4">
    <name type="scientific">Sagittula stellata (strain ATCC 700073 / DSM 11524 / E-37)</name>
    <dbReference type="NCBI Taxonomy" id="388399"/>
    <lineage>
        <taxon>Bacteria</taxon>
        <taxon>Pseudomonadati</taxon>
        <taxon>Pseudomonadota</taxon>
        <taxon>Alphaproteobacteria</taxon>
        <taxon>Rhodobacterales</taxon>
        <taxon>Roseobacteraceae</taxon>
        <taxon>Sagittula</taxon>
    </lineage>
</organism>
<name>A3K8B5_SAGS3</name>
<dbReference type="PROSITE" id="PS50043">
    <property type="entry name" value="HTH_LUXR_2"/>
    <property type="match status" value="1"/>
</dbReference>
<dbReference type="InterPro" id="IPR000792">
    <property type="entry name" value="Tscrpt_reg_LuxR_C"/>
</dbReference>
<reference evidence="3 4" key="1">
    <citation type="submission" date="2006-06" db="EMBL/GenBank/DDBJ databases">
        <authorList>
            <person name="Moran M.A."/>
            <person name="Ferriera S."/>
            <person name="Johnson J."/>
            <person name="Kravitz S."/>
            <person name="Beeson K."/>
            <person name="Sutton G."/>
            <person name="Rogers Y.-H."/>
            <person name="Friedman R."/>
            <person name="Frazier M."/>
            <person name="Venter J.C."/>
        </authorList>
    </citation>
    <scope>NUCLEOTIDE SEQUENCE [LARGE SCALE GENOMIC DNA]</scope>
    <source>
        <strain evidence="3 4">E-37</strain>
    </source>
</reference>
<proteinExistence type="predicted"/>
<feature type="domain" description="HTH luxR-type" evidence="2">
    <location>
        <begin position="91"/>
        <end position="156"/>
    </location>
</feature>
<dbReference type="eggNOG" id="COG2197">
    <property type="taxonomic scope" value="Bacteria"/>
</dbReference>
<dbReference type="Pfam" id="PF00196">
    <property type="entry name" value="GerE"/>
    <property type="match status" value="1"/>
</dbReference>
<dbReference type="InterPro" id="IPR016032">
    <property type="entry name" value="Sig_transdc_resp-reg_C-effctor"/>
</dbReference>
<accession>A3K8B5</accession>
<dbReference type="GO" id="GO:0003677">
    <property type="term" value="F:DNA binding"/>
    <property type="evidence" value="ECO:0007669"/>
    <property type="project" value="InterPro"/>
</dbReference>
<feature type="transmembrane region" description="Helical" evidence="1">
    <location>
        <begin position="37"/>
        <end position="64"/>
    </location>
</feature>
<gene>
    <name evidence="3" type="ORF">SSE37_10073</name>
</gene>
<dbReference type="PRINTS" id="PR00038">
    <property type="entry name" value="HTHLUXR"/>
</dbReference>
<dbReference type="Proteomes" id="UP000005713">
    <property type="component" value="Unassembled WGS sequence"/>
</dbReference>
<dbReference type="Gene3D" id="1.10.10.10">
    <property type="entry name" value="Winged helix-like DNA-binding domain superfamily/Winged helix DNA-binding domain"/>
    <property type="match status" value="1"/>
</dbReference>
<evidence type="ECO:0000256" key="1">
    <source>
        <dbReference type="SAM" id="Phobius"/>
    </source>
</evidence>
<dbReference type="GO" id="GO:0006355">
    <property type="term" value="P:regulation of DNA-templated transcription"/>
    <property type="evidence" value="ECO:0007669"/>
    <property type="project" value="InterPro"/>
</dbReference>
<sequence>MKVWPVFALLLLLQLVCGSFLLWDVLASLLGVQYNPVSWALMELIEIGAILGLLFGVIASGLLLRSAMLRQADAESRLRLASGALMEVIEERFAEWSLSPAERDVAMFLIKGLSTGEIAALRNTSEGTVKAQTNAIYRKASVSGRAQLLSLFIEELFVEQTSAAA</sequence>
<dbReference type="SMART" id="SM00421">
    <property type="entry name" value="HTH_LUXR"/>
    <property type="match status" value="1"/>
</dbReference>
<comment type="caution">
    <text evidence="3">The sequence shown here is derived from an EMBL/GenBank/DDBJ whole genome shotgun (WGS) entry which is preliminary data.</text>
</comment>
<evidence type="ECO:0000259" key="2">
    <source>
        <dbReference type="PROSITE" id="PS50043"/>
    </source>
</evidence>
<dbReference type="AlphaFoldDB" id="A3K8B5"/>
<dbReference type="RefSeq" id="WP_005862196.1">
    <property type="nucleotide sequence ID" value="NZ_AAYA01000014.1"/>
</dbReference>
<keyword evidence="1" id="KW-0812">Transmembrane</keyword>
<protein>
    <submittedName>
        <fullName evidence="3">Transcriptional regulator, LuxR family protein</fullName>
    </submittedName>
</protein>
<keyword evidence="1" id="KW-0472">Membrane</keyword>
<keyword evidence="1" id="KW-1133">Transmembrane helix</keyword>
<dbReference type="SUPFAM" id="SSF46894">
    <property type="entry name" value="C-terminal effector domain of the bipartite response regulators"/>
    <property type="match status" value="1"/>
</dbReference>
<dbReference type="EMBL" id="AAYA01000014">
    <property type="protein sequence ID" value="EBA06594.1"/>
    <property type="molecule type" value="Genomic_DNA"/>
</dbReference>
<evidence type="ECO:0000313" key="4">
    <source>
        <dbReference type="Proteomes" id="UP000005713"/>
    </source>
</evidence>
<evidence type="ECO:0000313" key="3">
    <source>
        <dbReference type="EMBL" id="EBA06594.1"/>
    </source>
</evidence>
<dbReference type="CDD" id="cd06170">
    <property type="entry name" value="LuxR_C_like"/>
    <property type="match status" value="1"/>
</dbReference>
<keyword evidence="4" id="KW-1185">Reference proteome</keyword>
<dbReference type="InterPro" id="IPR036388">
    <property type="entry name" value="WH-like_DNA-bd_sf"/>
</dbReference>